<keyword evidence="1" id="KW-0812">Transmembrane</keyword>
<keyword evidence="1" id="KW-0472">Membrane</keyword>
<dbReference type="AlphaFoldDB" id="A0A0A9HPB3"/>
<evidence type="ECO:0000256" key="1">
    <source>
        <dbReference type="SAM" id="Phobius"/>
    </source>
</evidence>
<feature type="transmembrane region" description="Helical" evidence="1">
    <location>
        <begin position="63"/>
        <end position="81"/>
    </location>
</feature>
<name>A0A0A9HPB3_ARUDO</name>
<evidence type="ECO:0000313" key="2">
    <source>
        <dbReference type="EMBL" id="JAE34753.1"/>
    </source>
</evidence>
<protein>
    <submittedName>
        <fullName evidence="2">Uncharacterized protein</fullName>
    </submittedName>
</protein>
<accession>A0A0A9HPB3</accession>
<keyword evidence="1" id="KW-1133">Transmembrane helix</keyword>
<organism evidence="2">
    <name type="scientific">Arundo donax</name>
    <name type="common">Giant reed</name>
    <name type="synonym">Donax arundinaceus</name>
    <dbReference type="NCBI Taxonomy" id="35708"/>
    <lineage>
        <taxon>Eukaryota</taxon>
        <taxon>Viridiplantae</taxon>
        <taxon>Streptophyta</taxon>
        <taxon>Embryophyta</taxon>
        <taxon>Tracheophyta</taxon>
        <taxon>Spermatophyta</taxon>
        <taxon>Magnoliopsida</taxon>
        <taxon>Liliopsida</taxon>
        <taxon>Poales</taxon>
        <taxon>Poaceae</taxon>
        <taxon>PACMAD clade</taxon>
        <taxon>Arundinoideae</taxon>
        <taxon>Arundineae</taxon>
        <taxon>Arundo</taxon>
    </lineage>
</organism>
<reference evidence="2" key="2">
    <citation type="journal article" date="2015" name="Data Brief">
        <title>Shoot transcriptome of the giant reed, Arundo donax.</title>
        <authorList>
            <person name="Barrero R.A."/>
            <person name="Guerrero F.D."/>
            <person name="Moolhuijzen P."/>
            <person name="Goolsby J.A."/>
            <person name="Tidwell J."/>
            <person name="Bellgard S.E."/>
            <person name="Bellgard M.I."/>
        </authorList>
    </citation>
    <scope>NUCLEOTIDE SEQUENCE</scope>
    <source>
        <tissue evidence="2">Shoot tissue taken approximately 20 cm above the soil surface</tissue>
    </source>
</reference>
<dbReference type="EMBL" id="GBRH01163143">
    <property type="protein sequence ID" value="JAE34753.1"/>
    <property type="molecule type" value="Transcribed_RNA"/>
</dbReference>
<proteinExistence type="predicted"/>
<sequence>MQSSNLKMCACLIKNGRSVSSSFCHNKLSHDYSDVPLSFLSNSWCSQFCFAFMYKFHCCMPDAYVWTIFIFLSKIAVFSLMTDNQSWSHSDLSGQVT</sequence>
<reference evidence="2" key="1">
    <citation type="submission" date="2014-09" db="EMBL/GenBank/DDBJ databases">
        <authorList>
            <person name="Magalhaes I.L.F."/>
            <person name="Oliveira U."/>
            <person name="Santos F.R."/>
            <person name="Vidigal T.H.D.A."/>
            <person name="Brescovit A.D."/>
            <person name="Santos A.J."/>
        </authorList>
    </citation>
    <scope>NUCLEOTIDE SEQUENCE</scope>
    <source>
        <tissue evidence="2">Shoot tissue taken approximately 20 cm above the soil surface</tissue>
    </source>
</reference>